<accession>A0ABQ6HKZ1</accession>
<feature type="compositionally biased region" description="Gly residues" evidence="1">
    <location>
        <begin position="1"/>
        <end position="10"/>
    </location>
</feature>
<organism evidence="2 3">
    <name type="scientific">Arsenicicoccus piscis</name>
    <dbReference type="NCBI Taxonomy" id="673954"/>
    <lineage>
        <taxon>Bacteria</taxon>
        <taxon>Bacillati</taxon>
        <taxon>Actinomycetota</taxon>
        <taxon>Actinomycetes</taxon>
        <taxon>Micrococcales</taxon>
        <taxon>Intrasporangiaceae</taxon>
        <taxon>Arsenicicoccus</taxon>
    </lineage>
</organism>
<feature type="region of interest" description="Disordered" evidence="1">
    <location>
        <begin position="75"/>
        <end position="169"/>
    </location>
</feature>
<evidence type="ECO:0000256" key="1">
    <source>
        <dbReference type="SAM" id="MobiDB-lite"/>
    </source>
</evidence>
<feature type="region of interest" description="Disordered" evidence="1">
    <location>
        <begin position="1"/>
        <end position="57"/>
    </location>
</feature>
<feature type="compositionally biased region" description="Basic and acidic residues" evidence="1">
    <location>
        <begin position="147"/>
        <end position="161"/>
    </location>
</feature>
<evidence type="ECO:0000313" key="2">
    <source>
        <dbReference type="EMBL" id="GMA19119.1"/>
    </source>
</evidence>
<feature type="compositionally biased region" description="Basic and acidic residues" evidence="1">
    <location>
        <begin position="37"/>
        <end position="54"/>
    </location>
</feature>
<feature type="compositionally biased region" description="Basic and acidic residues" evidence="1">
    <location>
        <begin position="88"/>
        <end position="110"/>
    </location>
</feature>
<feature type="compositionally biased region" description="Basic and acidic residues" evidence="1">
    <location>
        <begin position="12"/>
        <end position="26"/>
    </location>
</feature>
<comment type="caution">
    <text evidence="2">The sequence shown here is derived from an EMBL/GenBank/DDBJ whole genome shotgun (WGS) entry which is preliminary data.</text>
</comment>
<keyword evidence="3" id="KW-1185">Reference proteome</keyword>
<protein>
    <submittedName>
        <fullName evidence="2">Uncharacterized protein</fullName>
    </submittedName>
</protein>
<dbReference type="Proteomes" id="UP001157109">
    <property type="component" value="Unassembled WGS sequence"/>
</dbReference>
<dbReference type="RefSeq" id="WP_284284147.1">
    <property type="nucleotide sequence ID" value="NZ_BSUJ01000001.1"/>
</dbReference>
<dbReference type="EMBL" id="BSUJ01000001">
    <property type="protein sequence ID" value="GMA19119.1"/>
    <property type="molecule type" value="Genomic_DNA"/>
</dbReference>
<evidence type="ECO:0000313" key="3">
    <source>
        <dbReference type="Proteomes" id="UP001157109"/>
    </source>
</evidence>
<name>A0ABQ6HKZ1_9MICO</name>
<reference evidence="3" key="1">
    <citation type="journal article" date="2019" name="Int. J. Syst. Evol. Microbiol.">
        <title>The Global Catalogue of Microorganisms (GCM) 10K type strain sequencing project: providing services to taxonomists for standard genome sequencing and annotation.</title>
        <authorList>
            <consortium name="The Broad Institute Genomics Platform"/>
            <consortium name="The Broad Institute Genome Sequencing Center for Infectious Disease"/>
            <person name="Wu L."/>
            <person name="Ma J."/>
        </authorList>
    </citation>
    <scope>NUCLEOTIDE SEQUENCE [LARGE SCALE GENOMIC DNA]</scope>
    <source>
        <strain evidence="3">NBRC 105830</strain>
    </source>
</reference>
<proteinExistence type="predicted"/>
<sequence>MQEGGQGVGRAAGERPEHHLGVREVLDQQGRGGAVRLPDRGDRERTPGLRDVAHQGDGAVVELVDVVDEEQQRLVQAESIHQGGGIAQDREEVSAAEVGKGEEQRTERHGSQRVRGGHRDARPAGGRRSGMHLPQDAGLADPAGSANDREARPAGIHRSEQDGELADSA</sequence>
<gene>
    <name evidence="2" type="ORF">GCM10025862_11400</name>
</gene>